<gene>
    <name evidence="3" type="ORF">PQU93_01020</name>
</gene>
<feature type="chain" id="PRO_5047060192" evidence="2">
    <location>
        <begin position="22"/>
        <end position="96"/>
    </location>
</feature>
<dbReference type="RefSeq" id="WP_272802042.1">
    <property type="nucleotide sequence ID" value="NZ_JAQQKY010000001.1"/>
</dbReference>
<name>A0ABT5HZN0_VOGIN</name>
<reference evidence="3 4" key="1">
    <citation type="submission" date="2023-01" db="EMBL/GenBank/DDBJ databases">
        <title>Novel species of the genus Vogesella isolated from rivers.</title>
        <authorList>
            <person name="Lu H."/>
        </authorList>
    </citation>
    <scope>NUCLEOTIDE SEQUENCE [LARGE SCALE GENOMIC DNA]</scope>
    <source>
        <strain evidence="3 4">SH7W</strain>
    </source>
</reference>
<dbReference type="EMBL" id="JAQQKY010000001">
    <property type="protein sequence ID" value="MDC7689370.1"/>
    <property type="molecule type" value="Genomic_DNA"/>
</dbReference>
<evidence type="ECO:0000256" key="1">
    <source>
        <dbReference type="SAM" id="MobiDB-lite"/>
    </source>
</evidence>
<sequence>MKTPALLLPLCLLLLLGSAHAAGKGAGHGGNDKPGHGAITLPGSLAGNDNANAQWLPDATRGQVRAQQRMNEQGLEHGQHQPAGKAAAKRPKRPHN</sequence>
<proteinExistence type="predicted"/>
<dbReference type="Proteomes" id="UP001221566">
    <property type="component" value="Unassembled WGS sequence"/>
</dbReference>
<keyword evidence="4" id="KW-1185">Reference proteome</keyword>
<protein>
    <submittedName>
        <fullName evidence="3">Uncharacterized protein</fullName>
    </submittedName>
</protein>
<feature type="signal peptide" evidence="2">
    <location>
        <begin position="1"/>
        <end position="21"/>
    </location>
</feature>
<accession>A0ABT5HZN0</accession>
<keyword evidence="2" id="KW-0732">Signal</keyword>
<evidence type="ECO:0000313" key="4">
    <source>
        <dbReference type="Proteomes" id="UP001221566"/>
    </source>
</evidence>
<evidence type="ECO:0000313" key="3">
    <source>
        <dbReference type="EMBL" id="MDC7689370.1"/>
    </source>
</evidence>
<evidence type="ECO:0000256" key="2">
    <source>
        <dbReference type="SAM" id="SignalP"/>
    </source>
</evidence>
<organism evidence="3 4">
    <name type="scientific">Vogesella indigofera</name>
    <name type="common">Pseudomonas indigofera</name>
    <dbReference type="NCBI Taxonomy" id="45465"/>
    <lineage>
        <taxon>Bacteria</taxon>
        <taxon>Pseudomonadati</taxon>
        <taxon>Pseudomonadota</taxon>
        <taxon>Betaproteobacteria</taxon>
        <taxon>Neisseriales</taxon>
        <taxon>Chromobacteriaceae</taxon>
        <taxon>Vogesella</taxon>
    </lineage>
</organism>
<feature type="region of interest" description="Disordered" evidence="1">
    <location>
        <begin position="22"/>
        <end position="96"/>
    </location>
</feature>
<comment type="caution">
    <text evidence="3">The sequence shown here is derived from an EMBL/GenBank/DDBJ whole genome shotgun (WGS) entry which is preliminary data.</text>
</comment>
<feature type="compositionally biased region" description="Basic residues" evidence="1">
    <location>
        <begin position="87"/>
        <end position="96"/>
    </location>
</feature>